<dbReference type="Pfam" id="PF16472">
    <property type="entry name" value="DUF5050"/>
    <property type="match status" value="1"/>
</dbReference>
<keyword evidence="1" id="KW-0732">Signal</keyword>
<evidence type="ECO:0000313" key="3">
    <source>
        <dbReference type="EMBL" id="ADE54020.1"/>
    </source>
</evidence>
<evidence type="ECO:0000256" key="1">
    <source>
        <dbReference type="SAM" id="SignalP"/>
    </source>
</evidence>
<dbReference type="EMBL" id="CP001998">
    <property type="protein sequence ID" value="ADE54020.1"/>
    <property type="molecule type" value="Genomic_DNA"/>
</dbReference>
<organism evidence="3 4">
    <name type="scientific">Coraliomargarita akajimensis (strain DSM 45221 / IAM 15411 / JCM 23193 / KCTC 12865 / 04OKA010-24)</name>
    <dbReference type="NCBI Taxonomy" id="583355"/>
    <lineage>
        <taxon>Bacteria</taxon>
        <taxon>Pseudomonadati</taxon>
        <taxon>Verrucomicrobiota</taxon>
        <taxon>Opitutia</taxon>
        <taxon>Puniceicoccales</taxon>
        <taxon>Coraliomargaritaceae</taxon>
        <taxon>Coraliomargarita</taxon>
    </lineage>
</organism>
<accession>D5ER27</accession>
<dbReference type="Gene3D" id="2.120.10.30">
    <property type="entry name" value="TolB, C-terminal domain"/>
    <property type="match status" value="2"/>
</dbReference>
<keyword evidence="4" id="KW-1185">Reference proteome</keyword>
<dbReference type="InterPro" id="IPR011042">
    <property type="entry name" value="6-blade_b-propeller_TolB-like"/>
</dbReference>
<dbReference type="OrthoDB" id="288560at2"/>
<dbReference type="HOGENOM" id="CLU_899297_0_0_0"/>
<dbReference type="InterPro" id="IPR032485">
    <property type="entry name" value="LRP1-like_beta_prop"/>
</dbReference>
<feature type="domain" description="Prolow-density lipoprotein receptor-related protein 1-like beta-propeller" evidence="2">
    <location>
        <begin position="41"/>
        <end position="203"/>
    </location>
</feature>
<dbReference type="Proteomes" id="UP000000925">
    <property type="component" value="Chromosome"/>
</dbReference>
<gene>
    <name evidence="3" type="ordered locus">Caka_0998</name>
</gene>
<dbReference type="SUPFAM" id="SSF63825">
    <property type="entry name" value="YWTD domain"/>
    <property type="match status" value="1"/>
</dbReference>
<evidence type="ECO:0000259" key="2">
    <source>
        <dbReference type="Pfam" id="PF16472"/>
    </source>
</evidence>
<feature type="chain" id="PRO_5003071358" description="Prolow-density lipoprotein receptor-related protein 1-like beta-propeller domain-containing protein" evidence="1">
    <location>
        <begin position="28"/>
        <end position="309"/>
    </location>
</feature>
<reference evidence="3 4" key="1">
    <citation type="journal article" date="2010" name="Stand. Genomic Sci.">
        <title>Complete genome sequence of Coraliomargarita akajimensis type strain (04OKA010-24).</title>
        <authorList>
            <person name="Mavromatis K."/>
            <person name="Abt B."/>
            <person name="Brambilla E."/>
            <person name="Lapidus A."/>
            <person name="Copeland A."/>
            <person name="Deshpande S."/>
            <person name="Nolan M."/>
            <person name="Lucas S."/>
            <person name="Tice H."/>
            <person name="Cheng J.F."/>
            <person name="Han C."/>
            <person name="Detter J.C."/>
            <person name="Woyke T."/>
            <person name="Goodwin L."/>
            <person name="Pitluck S."/>
            <person name="Held B."/>
            <person name="Brettin T."/>
            <person name="Tapia R."/>
            <person name="Ivanova N."/>
            <person name="Mikhailova N."/>
            <person name="Pati A."/>
            <person name="Liolios K."/>
            <person name="Chen A."/>
            <person name="Palaniappan K."/>
            <person name="Land M."/>
            <person name="Hauser L."/>
            <person name="Chang Y.J."/>
            <person name="Jeffries C.D."/>
            <person name="Rohde M."/>
            <person name="Goker M."/>
            <person name="Bristow J."/>
            <person name="Eisen J.A."/>
            <person name="Markowitz V."/>
            <person name="Hugenholtz P."/>
            <person name="Klenk H.P."/>
            <person name="Kyrpides N.C."/>
        </authorList>
    </citation>
    <scope>NUCLEOTIDE SEQUENCE [LARGE SCALE GENOMIC DNA]</scope>
    <source>
        <strain evidence="4">DSM 45221 / IAM 15411 / JCM 23193 / KCTC 12865</strain>
    </source>
</reference>
<dbReference type="KEGG" id="caa:Caka_0998"/>
<dbReference type="AlphaFoldDB" id="D5ER27"/>
<name>D5ER27_CORAD</name>
<sequence>MPMKNLIRLFLLTALILPFAGCAPENADEGVKVEVNADSPDHYIYFVTKHANASDKTVYSISRLGNNETVPTQVVEDAKKPICLSTHGQYLYWASDDDGVFYRARLDGSDVEPIGSRSIFNRLRISVSNTSVTDLAVTTDSILWSTGTYHSIQRADHKMNASEKLVSDGIEIVSMCVQGESIYYTTLKKNPDTQEKQTEIMRVGIDGGSPVSMVPPIPGYGVSIATGSNKLYWEAAGKLFSADLDGNNLEELATGFGAPRSIAAIDGFVYSTSSYPDGIRQFNISSKQTTDIPVESGINHWAGVAIAKP</sequence>
<evidence type="ECO:0000313" key="4">
    <source>
        <dbReference type="Proteomes" id="UP000000925"/>
    </source>
</evidence>
<feature type="signal peptide" evidence="1">
    <location>
        <begin position="1"/>
        <end position="27"/>
    </location>
</feature>
<protein>
    <recommendedName>
        <fullName evidence="2">Prolow-density lipoprotein receptor-related protein 1-like beta-propeller domain-containing protein</fullName>
    </recommendedName>
</protein>
<proteinExistence type="predicted"/>